<dbReference type="GO" id="GO:0008153">
    <property type="term" value="P:4-aminobenzoate biosynthetic process"/>
    <property type="evidence" value="ECO:0007669"/>
    <property type="project" value="TreeGrafter"/>
</dbReference>
<dbReference type="Proteomes" id="UP000248606">
    <property type="component" value="Unassembled WGS sequence"/>
</dbReference>
<dbReference type="InterPro" id="IPR017926">
    <property type="entry name" value="GATASE"/>
</dbReference>
<dbReference type="InterPro" id="IPR029062">
    <property type="entry name" value="Class_I_gatase-like"/>
</dbReference>
<dbReference type="EC" id="2.6.1.85" evidence="2"/>
<evidence type="ECO:0000313" key="7">
    <source>
        <dbReference type="EMBL" id="PZP88544.1"/>
    </source>
</evidence>
<evidence type="ECO:0000256" key="2">
    <source>
        <dbReference type="ARBA" id="ARBA00013139"/>
    </source>
</evidence>
<dbReference type="InterPro" id="IPR019999">
    <property type="entry name" value="Anth_synth_I-like"/>
</dbReference>
<dbReference type="InterPro" id="IPR036038">
    <property type="entry name" value="Aminotransferase-like"/>
</dbReference>
<dbReference type="InterPro" id="IPR015890">
    <property type="entry name" value="Chorismate_C"/>
</dbReference>
<name>A0A2W5IDT0_9ACTN</name>
<dbReference type="SUPFAM" id="SSF52317">
    <property type="entry name" value="Class I glutamine amidotransferase-like"/>
    <property type="match status" value="1"/>
</dbReference>
<accession>A0A2W5IDT0</accession>
<evidence type="ECO:0000256" key="4">
    <source>
        <dbReference type="ARBA" id="ARBA00022962"/>
    </source>
</evidence>
<gene>
    <name evidence="7" type="ORF">DI579_05855</name>
</gene>
<dbReference type="GO" id="GO:0046820">
    <property type="term" value="F:4-amino-4-deoxychorismate synthase activity"/>
    <property type="evidence" value="ECO:0007669"/>
    <property type="project" value="UniProtKB-EC"/>
</dbReference>
<dbReference type="AlphaFoldDB" id="A0A2W5IDT0"/>
<dbReference type="CDD" id="cd01743">
    <property type="entry name" value="GATase1_Anthranilate_Synthase"/>
    <property type="match status" value="1"/>
</dbReference>
<dbReference type="Pfam" id="PF00425">
    <property type="entry name" value="Chorismate_bind"/>
    <property type="match status" value="1"/>
</dbReference>
<dbReference type="InterPro" id="IPR005801">
    <property type="entry name" value="ADC_synthase"/>
</dbReference>
<proteinExistence type="inferred from homology"/>
<feature type="domain" description="Chorismate-utilising enzyme C-terminal" evidence="6">
    <location>
        <begin position="392"/>
        <end position="652"/>
    </location>
</feature>
<dbReference type="PROSITE" id="PS51273">
    <property type="entry name" value="GATASE_TYPE_1"/>
    <property type="match status" value="1"/>
</dbReference>
<dbReference type="InterPro" id="IPR001544">
    <property type="entry name" value="Aminotrans_IV"/>
</dbReference>
<evidence type="ECO:0000256" key="1">
    <source>
        <dbReference type="ARBA" id="ARBA00005970"/>
    </source>
</evidence>
<dbReference type="GO" id="GO:0005737">
    <property type="term" value="C:cytoplasm"/>
    <property type="evidence" value="ECO:0007669"/>
    <property type="project" value="TreeGrafter"/>
</dbReference>
<dbReference type="PRINTS" id="PR00095">
    <property type="entry name" value="ANTSNTHASEI"/>
</dbReference>
<dbReference type="PANTHER" id="PTHR11236:SF18">
    <property type="entry name" value="AMINODEOXYCHORISMATE SYNTHASE"/>
    <property type="match status" value="1"/>
</dbReference>
<comment type="caution">
    <text evidence="7">The sequence shown here is derived from an EMBL/GenBank/DDBJ whole genome shotgun (WGS) entry which is preliminary data.</text>
</comment>
<feature type="domain" description="Glutamine amidotransferase" evidence="5">
    <location>
        <begin position="46"/>
        <end position="173"/>
    </location>
</feature>
<evidence type="ECO:0000259" key="5">
    <source>
        <dbReference type="Pfam" id="PF00117"/>
    </source>
</evidence>
<dbReference type="RefSeq" id="WP_303678916.1">
    <property type="nucleotide sequence ID" value="NZ_QFOZ01000010.1"/>
</dbReference>
<dbReference type="Gene3D" id="3.60.120.10">
    <property type="entry name" value="Anthranilate synthase"/>
    <property type="match status" value="1"/>
</dbReference>
<dbReference type="InterPro" id="IPR006221">
    <property type="entry name" value="TrpG/PapA_dom"/>
</dbReference>
<evidence type="ECO:0000313" key="8">
    <source>
        <dbReference type="Proteomes" id="UP000248606"/>
    </source>
</evidence>
<dbReference type="PANTHER" id="PTHR11236">
    <property type="entry name" value="AMINOBENZOATE/ANTHRANILATE SYNTHASE"/>
    <property type="match status" value="1"/>
</dbReference>
<dbReference type="Gene3D" id="3.20.10.10">
    <property type="entry name" value="D-amino Acid Aminotransferase, subunit A, domain 2"/>
    <property type="match status" value="1"/>
</dbReference>
<dbReference type="Pfam" id="PF01063">
    <property type="entry name" value="Aminotran_4"/>
    <property type="match status" value="1"/>
</dbReference>
<evidence type="ECO:0000256" key="3">
    <source>
        <dbReference type="ARBA" id="ARBA00022679"/>
    </source>
</evidence>
<comment type="similarity">
    <text evidence="1">In the C-terminal section; belongs to the anthranilate synthase component I family.</text>
</comment>
<keyword evidence="4" id="KW-0315">Glutamine amidotransferase</keyword>
<dbReference type="SUPFAM" id="SSF56322">
    <property type="entry name" value="ADC synthase"/>
    <property type="match status" value="1"/>
</dbReference>
<dbReference type="GO" id="GO:0000162">
    <property type="term" value="P:L-tryptophan biosynthetic process"/>
    <property type="evidence" value="ECO:0007669"/>
    <property type="project" value="TreeGrafter"/>
</dbReference>
<keyword evidence="3" id="KW-0808">Transferase</keyword>
<dbReference type="InterPro" id="IPR043132">
    <property type="entry name" value="BCAT-like_C"/>
</dbReference>
<sequence>MRILLVDHHDSYTHILSHLFYSAGQQLGYAIDVDIVPHDCPSWQAARIEELAQYQLPVFGVCLGHQLMAVVEGAQLQEGHGPHHGVVSHVRHNGDGIWHSIEQNAQVVRYHSLAIAEPLPTGIEATSWAEDGTVMSLQYQAQRCQCAGAPRWGVQFHPESIDSPCGVQIVMNVLRLTQEWWDRNGSGNGNGSDNASGYNDGGCSIRESVSVEGVAPAESIARAKGVETVGGVTAEQIAAVFREEVQAGESLRWLDDSLGETASLIAICGEPQKSGQKLGLPDIQPIQPMRPIQPMQQSSPAYPYAGWIGVVDYEDDYTNFAHTEVVAWGRRNCWQLAGADPARVTVLCERLHDCVGSSQVDDMAEAATAVPSTETPTILGTERVAAVAVSPARYKKSFTTCQNLLRRGESYEICLTDTIRLPRRLTRHPWEAYQQLRHICPTNFGAYLEFPTGPVEAIASASLELFLHVSKDGRVTTRPMKGTAPRCLDDPAEDKRRAFALQTDPKTRAENLMVIDMARSDVARVCRPGSVTVPKDRVVETYRTVHQLVTEITGTLLPGFTVCDALRACFPPASMTGAPKERTVELLKDIEAQPRGVYSGILGFLGDDGSASFSVIIRTASYMRSGDVLIGAGGAITADSSCHAEYEEMLHKANYVVGTVVDPAQWTMPVVDSFYLVDGMFAQAENLTARIGQMWGNAGTVFPYANGDERRGSDAGQNSSDAARWDKRLRELHQQRFVSSVEAMYGVEAATQAADFYQDCLAHLPTEGEFFPQIRWGGTSADTIQAAAAQADAIQATHTSTAQVTATQAGSADLFRPCPPRLTEIVGIVGTDPVFKETYAKLVTPRIKGPDMPAYGKLRSLAMEGGAHEVVLVDRWGMVREGSHSAILWWDGDVLCAPPQDAVMPSTMRTVVEEAAHRQGFRVEERWLPADELQNYRVWSVNALHGIREITSWI</sequence>
<dbReference type="Gene3D" id="3.40.50.880">
    <property type="match status" value="1"/>
</dbReference>
<dbReference type="Pfam" id="PF00117">
    <property type="entry name" value="GATase"/>
    <property type="match status" value="1"/>
</dbReference>
<reference evidence="7 8" key="1">
    <citation type="submission" date="2017-08" db="EMBL/GenBank/DDBJ databases">
        <title>Infants hospitalized years apart are colonized by the same room-sourced microbial strains.</title>
        <authorList>
            <person name="Brooks B."/>
            <person name="Olm M.R."/>
            <person name="Firek B.A."/>
            <person name="Baker R."/>
            <person name="Thomas B.C."/>
            <person name="Morowitz M.J."/>
            <person name="Banfield J.F."/>
        </authorList>
    </citation>
    <scope>NUCLEOTIDE SEQUENCE [LARGE SCALE GENOMIC DNA]</scope>
    <source>
        <strain evidence="7">S2_006_000_R1_57</strain>
    </source>
</reference>
<dbReference type="SUPFAM" id="SSF56752">
    <property type="entry name" value="D-aminoacid aminotransferase-like PLP-dependent enzymes"/>
    <property type="match status" value="1"/>
</dbReference>
<dbReference type="EMBL" id="QFOZ01000010">
    <property type="protein sequence ID" value="PZP88544.1"/>
    <property type="molecule type" value="Genomic_DNA"/>
</dbReference>
<organism evidence="7 8">
    <name type="scientific">Lawsonella clevelandensis</name>
    <dbReference type="NCBI Taxonomy" id="1528099"/>
    <lineage>
        <taxon>Bacteria</taxon>
        <taxon>Bacillati</taxon>
        <taxon>Actinomycetota</taxon>
        <taxon>Actinomycetes</taxon>
        <taxon>Mycobacteriales</taxon>
        <taxon>Lawsonellaceae</taxon>
        <taxon>Lawsonella</taxon>
    </lineage>
</organism>
<protein>
    <recommendedName>
        <fullName evidence="2">aminodeoxychorismate synthase</fullName>
        <ecNumber evidence="2">2.6.1.85</ecNumber>
    </recommendedName>
</protein>
<evidence type="ECO:0000259" key="6">
    <source>
        <dbReference type="Pfam" id="PF00425"/>
    </source>
</evidence>